<evidence type="ECO:0000256" key="10">
    <source>
        <dbReference type="ARBA" id="ARBA00023170"/>
    </source>
</evidence>
<dbReference type="Pfam" id="PF00001">
    <property type="entry name" value="7tm_1"/>
    <property type="match status" value="1"/>
</dbReference>
<keyword evidence="10 17" id="KW-0675">Receptor</keyword>
<comment type="subcellular location">
    <subcellularLocation>
        <location evidence="1">Cell membrane</location>
        <topology evidence="1">Multi-pass membrane protein</topology>
    </subcellularLocation>
</comment>
<dbReference type="SUPFAM" id="SSF81321">
    <property type="entry name" value="Family A G protein-coupled receptor-like"/>
    <property type="match status" value="1"/>
</dbReference>
<dbReference type="PANTHER" id="PTHR46925:SF1">
    <property type="entry name" value="NEUROMEDIN-K RECEPTOR"/>
    <property type="match status" value="1"/>
</dbReference>
<feature type="region of interest" description="Disordered" evidence="18">
    <location>
        <begin position="324"/>
        <end position="346"/>
    </location>
</feature>
<dbReference type="InterPro" id="IPR000276">
    <property type="entry name" value="GPCR_Rhodpsn"/>
</dbReference>
<keyword evidence="12 17" id="KW-0807">Transducer</keyword>
<organism evidence="21 22">
    <name type="scientific">Cyclopterus lumpus</name>
    <name type="common">Lumpsucker</name>
    <dbReference type="NCBI Taxonomy" id="8103"/>
    <lineage>
        <taxon>Eukaryota</taxon>
        <taxon>Metazoa</taxon>
        <taxon>Chordata</taxon>
        <taxon>Craniata</taxon>
        <taxon>Vertebrata</taxon>
        <taxon>Euteleostomi</taxon>
        <taxon>Actinopterygii</taxon>
        <taxon>Neopterygii</taxon>
        <taxon>Teleostei</taxon>
        <taxon>Neoteleostei</taxon>
        <taxon>Acanthomorphata</taxon>
        <taxon>Eupercaria</taxon>
        <taxon>Perciformes</taxon>
        <taxon>Cottioidei</taxon>
        <taxon>Cottales</taxon>
        <taxon>Cyclopteridae</taxon>
        <taxon>Cyclopterus</taxon>
    </lineage>
</organism>
<reference evidence="21" key="2">
    <citation type="submission" date="2025-09" db="UniProtKB">
        <authorList>
            <consortium name="Ensembl"/>
        </authorList>
    </citation>
    <scope>IDENTIFICATION</scope>
</reference>
<dbReference type="PRINTS" id="PR01026">
    <property type="entry name" value="NEUROKININ3R"/>
</dbReference>
<dbReference type="GeneTree" id="ENSGT00940000153745"/>
<dbReference type="Ensembl" id="ENSCLMT00005015746.1">
    <property type="protein sequence ID" value="ENSCLMP00005014789.1"/>
    <property type="gene ID" value="ENSCLMG00005007763.1"/>
</dbReference>
<dbReference type="GO" id="GO:0005886">
    <property type="term" value="C:plasma membrane"/>
    <property type="evidence" value="ECO:0007669"/>
    <property type="project" value="UniProtKB-SubCell"/>
</dbReference>
<evidence type="ECO:0000256" key="9">
    <source>
        <dbReference type="ARBA" id="ARBA00023157"/>
    </source>
</evidence>
<feature type="transmembrane region" description="Helical" evidence="19">
    <location>
        <begin position="53"/>
        <end position="78"/>
    </location>
</feature>
<feature type="transmembrane region" description="Helical" evidence="19">
    <location>
        <begin position="159"/>
        <end position="187"/>
    </location>
</feature>
<feature type="transmembrane region" description="Helical" evidence="19">
    <location>
        <begin position="132"/>
        <end position="153"/>
    </location>
</feature>
<keyword evidence="7 19" id="KW-0472">Membrane</keyword>
<feature type="transmembrane region" description="Helical" evidence="19">
    <location>
        <begin position="90"/>
        <end position="111"/>
    </location>
</feature>
<dbReference type="InterPro" id="IPR017452">
    <property type="entry name" value="GPCR_Rhodpsn_7TM"/>
</dbReference>
<dbReference type="AlphaFoldDB" id="A0A8C2Z2B2"/>
<keyword evidence="11" id="KW-0325">Glycoprotein</keyword>
<keyword evidence="8" id="KW-0564">Palmitate</keyword>
<dbReference type="GO" id="GO:0004995">
    <property type="term" value="F:tachykinin receptor activity"/>
    <property type="evidence" value="ECO:0007669"/>
    <property type="project" value="InterPro"/>
</dbReference>
<feature type="domain" description="G-protein coupled receptors family 1 profile" evidence="20">
    <location>
        <begin position="32"/>
        <end position="267"/>
    </location>
</feature>
<keyword evidence="3" id="KW-1003">Cell membrane</keyword>
<protein>
    <recommendedName>
        <fullName evidence="2">Neuromedin-K receptor</fullName>
    </recommendedName>
    <alternativeName>
        <fullName evidence="16">NK-3 receptor</fullName>
    </alternativeName>
    <alternativeName>
        <fullName evidence="14">Neurokinin B receptor</fullName>
    </alternativeName>
    <alternativeName>
        <fullName evidence="15">Tachykinin receptor 3</fullName>
    </alternativeName>
</protein>
<evidence type="ECO:0000256" key="12">
    <source>
        <dbReference type="ARBA" id="ARBA00023224"/>
    </source>
</evidence>
<dbReference type="PROSITE" id="PS50262">
    <property type="entry name" value="G_PROTEIN_RECEP_F1_2"/>
    <property type="match status" value="1"/>
</dbReference>
<dbReference type="PROSITE" id="PS00237">
    <property type="entry name" value="G_PROTEIN_RECEP_F1_1"/>
    <property type="match status" value="1"/>
</dbReference>
<evidence type="ECO:0000259" key="20">
    <source>
        <dbReference type="PROSITE" id="PS50262"/>
    </source>
</evidence>
<dbReference type="InterPro" id="IPR001681">
    <property type="entry name" value="Neurokn_rcpt"/>
</dbReference>
<keyword evidence="6 17" id="KW-0297">G-protein coupled receptor</keyword>
<evidence type="ECO:0000256" key="2">
    <source>
        <dbReference type="ARBA" id="ARBA00020039"/>
    </source>
</evidence>
<evidence type="ECO:0000256" key="18">
    <source>
        <dbReference type="SAM" id="MobiDB-lite"/>
    </source>
</evidence>
<evidence type="ECO:0000256" key="3">
    <source>
        <dbReference type="ARBA" id="ARBA00022475"/>
    </source>
</evidence>
<comment type="similarity">
    <text evidence="17">Belongs to the G-protein coupled receptor 1 family.</text>
</comment>
<evidence type="ECO:0000256" key="19">
    <source>
        <dbReference type="SAM" id="Phobius"/>
    </source>
</evidence>
<name>A0A8C2Z2B2_CYCLU</name>
<feature type="transmembrane region" description="Helical" evidence="19">
    <location>
        <begin position="20"/>
        <end position="41"/>
    </location>
</feature>
<evidence type="ECO:0000256" key="7">
    <source>
        <dbReference type="ARBA" id="ARBA00023136"/>
    </source>
</evidence>
<feature type="transmembrane region" description="Helical" evidence="19">
    <location>
        <begin position="208"/>
        <end position="228"/>
    </location>
</feature>
<dbReference type="PANTHER" id="PTHR46925">
    <property type="entry name" value="G-PROTEIN COUPLED RECEPTOR TKR-1-RELATED"/>
    <property type="match status" value="1"/>
</dbReference>
<evidence type="ECO:0000256" key="17">
    <source>
        <dbReference type="RuleBase" id="RU000688"/>
    </source>
</evidence>
<proteinExistence type="inferred from homology"/>
<dbReference type="SMART" id="SM01381">
    <property type="entry name" value="7TM_GPCR_Srsx"/>
    <property type="match status" value="1"/>
</dbReference>
<keyword evidence="5 19" id="KW-1133">Transmembrane helix</keyword>
<evidence type="ECO:0000256" key="16">
    <source>
        <dbReference type="ARBA" id="ARBA00032354"/>
    </source>
</evidence>
<evidence type="ECO:0000256" key="6">
    <source>
        <dbReference type="ARBA" id="ARBA00023040"/>
    </source>
</evidence>
<evidence type="ECO:0000313" key="22">
    <source>
        <dbReference type="Proteomes" id="UP000694565"/>
    </source>
</evidence>
<evidence type="ECO:0000256" key="8">
    <source>
        <dbReference type="ARBA" id="ARBA00023139"/>
    </source>
</evidence>
<dbReference type="Proteomes" id="UP000694565">
    <property type="component" value="Unplaced"/>
</dbReference>
<evidence type="ECO:0000256" key="13">
    <source>
        <dbReference type="ARBA" id="ARBA00023288"/>
    </source>
</evidence>
<evidence type="ECO:0000256" key="5">
    <source>
        <dbReference type="ARBA" id="ARBA00022989"/>
    </source>
</evidence>
<evidence type="ECO:0000256" key="4">
    <source>
        <dbReference type="ARBA" id="ARBA00022692"/>
    </source>
</evidence>
<evidence type="ECO:0000256" key="1">
    <source>
        <dbReference type="ARBA" id="ARBA00004651"/>
    </source>
</evidence>
<dbReference type="GO" id="GO:0097225">
    <property type="term" value="C:sperm midpiece"/>
    <property type="evidence" value="ECO:0007669"/>
    <property type="project" value="TreeGrafter"/>
</dbReference>
<evidence type="ECO:0000256" key="15">
    <source>
        <dbReference type="ARBA" id="ARBA00031717"/>
    </source>
</evidence>
<sequence>MLNLTNQFVQPAWRIALWSVAYITVLAVAVFGNLIVIWVILAHKRMRTVTNYFLLNLAFSDVSMAAFNTLINFIYAAHGEWYFGEVYCRFHNFFPVTAVFASIYSMTAIAIDRYMAIIHPLKPRLSAKATTGVIVCIWSLAVVLAFPLCYFSTTRTLYHIIVTVLVYVLPLVVMGITYTIVGVTLWGGKIPGDSSDNYHGQLRAKRKVVKMMIIVVVTFALCWLPYHVYFIVTGLNKRLSKWKYIQQVYLSVLWLAMSSTMYNPIIYCCLNSRFRAGFKRVFRWCPFVQVSSYDELELRNTRLRPGRQSSMCTLSRVDTSILSKDKSTRSHGHRSRLHSEPNNKNN</sequence>
<evidence type="ECO:0000256" key="14">
    <source>
        <dbReference type="ARBA" id="ARBA00031300"/>
    </source>
</evidence>
<keyword evidence="4 17" id="KW-0812">Transmembrane</keyword>
<feature type="transmembrane region" description="Helical" evidence="19">
    <location>
        <begin position="248"/>
        <end position="270"/>
    </location>
</feature>
<dbReference type="Gene3D" id="1.20.1070.10">
    <property type="entry name" value="Rhodopsin 7-helix transmembrane proteins"/>
    <property type="match status" value="1"/>
</dbReference>
<keyword evidence="9" id="KW-1015">Disulfide bond</keyword>
<dbReference type="PRINTS" id="PR00244">
    <property type="entry name" value="NEUROKININR"/>
</dbReference>
<evidence type="ECO:0000256" key="11">
    <source>
        <dbReference type="ARBA" id="ARBA00023180"/>
    </source>
</evidence>
<dbReference type="InterPro" id="IPR001013">
    <property type="entry name" value="NK3_rcpt"/>
</dbReference>
<dbReference type="GO" id="GO:1902093">
    <property type="term" value="P:positive regulation of flagellated sperm motility"/>
    <property type="evidence" value="ECO:0007669"/>
    <property type="project" value="TreeGrafter"/>
</dbReference>
<feature type="compositionally biased region" description="Basic and acidic residues" evidence="18">
    <location>
        <begin position="337"/>
        <end position="346"/>
    </location>
</feature>
<accession>A0A8C2Z2B2</accession>
<dbReference type="PRINTS" id="PR00237">
    <property type="entry name" value="GPCRRHODOPSN"/>
</dbReference>
<reference evidence="21" key="1">
    <citation type="submission" date="2025-08" db="UniProtKB">
        <authorList>
            <consortium name="Ensembl"/>
        </authorList>
    </citation>
    <scope>IDENTIFICATION</scope>
</reference>
<keyword evidence="13" id="KW-0449">Lipoprotein</keyword>
<evidence type="ECO:0000313" key="21">
    <source>
        <dbReference type="Ensembl" id="ENSCLMP00005014789.1"/>
    </source>
</evidence>
<keyword evidence="22" id="KW-1185">Reference proteome</keyword>
<gene>
    <name evidence="21" type="primary">TACR3</name>
    <name evidence="21" type="synonym">tacr3l</name>
</gene>